<gene>
    <name evidence="1" type="ORF">Q604_UNBC11238G0001</name>
</gene>
<protein>
    <submittedName>
        <fullName evidence="1">Uncharacterized protein</fullName>
    </submittedName>
</protein>
<name>W1XVW0_9ZZZZ</name>
<accession>W1XVW0</accession>
<evidence type="ECO:0000313" key="1">
    <source>
        <dbReference type="EMBL" id="ETJ34337.1"/>
    </source>
</evidence>
<dbReference type="InterPro" id="IPR009057">
    <property type="entry name" value="Homeodomain-like_sf"/>
</dbReference>
<organism evidence="1">
    <name type="scientific">human gut metagenome</name>
    <dbReference type="NCBI Taxonomy" id="408170"/>
    <lineage>
        <taxon>unclassified sequences</taxon>
        <taxon>metagenomes</taxon>
        <taxon>organismal metagenomes</taxon>
    </lineage>
</organism>
<feature type="non-terminal residue" evidence="1">
    <location>
        <position position="1"/>
    </location>
</feature>
<dbReference type="AlphaFoldDB" id="W1XVW0"/>
<dbReference type="EMBL" id="AZMM01011238">
    <property type="protein sequence ID" value="ETJ34337.1"/>
    <property type="molecule type" value="Genomic_DNA"/>
</dbReference>
<dbReference type="SUPFAM" id="SSF46689">
    <property type="entry name" value="Homeodomain-like"/>
    <property type="match status" value="1"/>
</dbReference>
<reference evidence="1" key="1">
    <citation type="submission" date="2013-12" db="EMBL/GenBank/DDBJ databases">
        <title>A Varibaculum cambriense genome reconstructed from a premature infant gut community with otherwise low bacterial novelty that shifts toward anaerobic metabolism during the third week of life.</title>
        <authorList>
            <person name="Brown C.T."/>
            <person name="Sharon I."/>
            <person name="Thomas B.C."/>
            <person name="Castelle C.J."/>
            <person name="Morowitz M.J."/>
            <person name="Banfield J.F."/>
        </authorList>
    </citation>
    <scope>NUCLEOTIDE SEQUENCE</scope>
</reference>
<sequence>TINELCEKANYPRATFYNYFDDINDLLNYCWPRIARAVEARPVFRQRKPPTLAASALIAAPESTAPHHLPKTPFA</sequence>
<dbReference type="Gene3D" id="1.10.357.10">
    <property type="entry name" value="Tetracycline Repressor, domain 2"/>
    <property type="match status" value="1"/>
</dbReference>
<proteinExistence type="predicted"/>
<feature type="non-terminal residue" evidence="1">
    <location>
        <position position="75"/>
    </location>
</feature>
<comment type="caution">
    <text evidence="1">The sequence shown here is derived from an EMBL/GenBank/DDBJ whole genome shotgun (WGS) entry which is preliminary data.</text>
</comment>